<dbReference type="PANTHER" id="PTHR43597">
    <property type="entry name" value="SULFUR ACCEPTOR PROTEIN CSDE"/>
    <property type="match status" value="1"/>
</dbReference>
<organism evidence="3 4">
    <name type="scientific">Thiopseudomonas denitrificans</name>
    <dbReference type="NCBI Taxonomy" id="1501432"/>
    <lineage>
        <taxon>Bacteria</taxon>
        <taxon>Pseudomonadati</taxon>
        <taxon>Pseudomonadota</taxon>
        <taxon>Gammaproteobacteria</taxon>
        <taxon>Pseudomonadales</taxon>
        <taxon>Pseudomonadaceae</taxon>
        <taxon>Thiopseudomonas</taxon>
    </lineage>
</organism>
<evidence type="ECO:0000313" key="4">
    <source>
        <dbReference type="Proteomes" id="UP000294575"/>
    </source>
</evidence>
<dbReference type="Pfam" id="PF02657">
    <property type="entry name" value="SufE"/>
    <property type="match status" value="1"/>
</dbReference>
<dbReference type="PANTHER" id="PTHR43597:SF5">
    <property type="entry name" value="SUFE-LIKE PROTEIN 2, CHLOROPLASTIC"/>
    <property type="match status" value="1"/>
</dbReference>
<accession>A0A4R6U4L5</accession>
<sequence length="136" mass="15206">MTTPSPAAQALLERFAACRGWEQRARLLLEYGQQLPALSPDERTDQRLIRGCESPVWCLAGWPAGRLQLQLDTDARLLRGLLEVLRIRLSGLTPEQLGEVDLADWYSQLGLARQLSGSRSNGLNAVYQYVMQSRPA</sequence>
<gene>
    <name evidence="3" type="ORF">DFQ45_102193</name>
</gene>
<dbReference type="AlphaFoldDB" id="A0A4R6U4L5"/>
<dbReference type="Gene3D" id="3.90.1010.10">
    <property type="match status" value="1"/>
</dbReference>
<proteinExistence type="inferred from homology"/>
<feature type="domain" description="Fe-S metabolism associated" evidence="2">
    <location>
        <begin position="13"/>
        <end position="130"/>
    </location>
</feature>
<protein>
    <submittedName>
        <fullName evidence="3">Cysteine desulfuration protein SufE</fullName>
    </submittedName>
</protein>
<dbReference type="RefSeq" id="WP_101497374.1">
    <property type="nucleotide sequence ID" value="NZ_LNJZ01000009.1"/>
</dbReference>
<dbReference type="EMBL" id="SNYK01000002">
    <property type="protein sequence ID" value="TDQ39499.1"/>
    <property type="molecule type" value="Genomic_DNA"/>
</dbReference>
<dbReference type="InterPro" id="IPR003808">
    <property type="entry name" value="Fe-S_metab-assoc_dom"/>
</dbReference>
<reference evidence="3 4" key="1">
    <citation type="submission" date="2019-03" db="EMBL/GenBank/DDBJ databases">
        <title>Genomic Encyclopedia of Type Strains, Phase IV (KMG-IV): sequencing the most valuable type-strain genomes for metagenomic binning, comparative biology and taxonomic classification.</title>
        <authorList>
            <person name="Goeker M."/>
        </authorList>
    </citation>
    <scope>NUCLEOTIDE SEQUENCE [LARGE SCALE GENOMIC DNA]</scope>
    <source>
        <strain evidence="3 4">DSM 28679</strain>
    </source>
</reference>
<comment type="caution">
    <text evidence="3">The sequence shown here is derived from an EMBL/GenBank/DDBJ whole genome shotgun (WGS) entry which is preliminary data.</text>
</comment>
<evidence type="ECO:0000313" key="3">
    <source>
        <dbReference type="EMBL" id="TDQ39499.1"/>
    </source>
</evidence>
<keyword evidence="4" id="KW-1185">Reference proteome</keyword>
<evidence type="ECO:0000256" key="1">
    <source>
        <dbReference type="ARBA" id="ARBA00010282"/>
    </source>
</evidence>
<dbReference type="Proteomes" id="UP000294575">
    <property type="component" value="Unassembled WGS sequence"/>
</dbReference>
<name>A0A4R6U4L5_9GAMM</name>
<comment type="similarity">
    <text evidence="1">Belongs to the SufE family.</text>
</comment>
<dbReference type="SUPFAM" id="SSF82649">
    <property type="entry name" value="SufE/NifU"/>
    <property type="match status" value="1"/>
</dbReference>
<dbReference type="OrthoDB" id="9799320at2"/>
<evidence type="ECO:0000259" key="2">
    <source>
        <dbReference type="Pfam" id="PF02657"/>
    </source>
</evidence>